<name>A0ABV8C532_9PSEU</name>
<gene>
    <name evidence="1" type="ORF">ACFOWZ_37105</name>
</gene>
<dbReference type="EMBL" id="JBHRZI010000032">
    <property type="protein sequence ID" value="MFC3897127.1"/>
    <property type="molecule type" value="Genomic_DNA"/>
</dbReference>
<dbReference type="Proteomes" id="UP001595690">
    <property type="component" value="Unassembled WGS sequence"/>
</dbReference>
<sequence length="48" mass="4810">MLKMAVAGLVATTGPWIVPPVASVAEDVAAGRLAGGSLIAPTSLRKHK</sequence>
<organism evidence="1 2">
    <name type="scientific">Lentzea rhizosphaerae</name>
    <dbReference type="NCBI Taxonomy" id="2041025"/>
    <lineage>
        <taxon>Bacteria</taxon>
        <taxon>Bacillati</taxon>
        <taxon>Actinomycetota</taxon>
        <taxon>Actinomycetes</taxon>
        <taxon>Pseudonocardiales</taxon>
        <taxon>Pseudonocardiaceae</taxon>
        <taxon>Lentzea</taxon>
    </lineage>
</organism>
<accession>A0ABV8C532</accession>
<protein>
    <submittedName>
        <fullName evidence="1">Uncharacterized protein</fullName>
    </submittedName>
</protein>
<dbReference type="RefSeq" id="WP_382378612.1">
    <property type="nucleotide sequence ID" value="NZ_JBHRZI010000032.1"/>
</dbReference>
<reference evidence="2" key="1">
    <citation type="journal article" date="2019" name="Int. J. Syst. Evol. Microbiol.">
        <title>The Global Catalogue of Microorganisms (GCM) 10K type strain sequencing project: providing services to taxonomists for standard genome sequencing and annotation.</title>
        <authorList>
            <consortium name="The Broad Institute Genomics Platform"/>
            <consortium name="The Broad Institute Genome Sequencing Center for Infectious Disease"/>
            <person name="Wu L."/>
            <person name="Ma J."/>
        </authorList>
    </citation>
    <scope>NUCLEOTIDE SEQUENCE [LARGE SCALE GENOMIC DNA]</scope>
    <source>
        <strain evidence="2">CGMCC 4.7405</strain>
    </source>
</reference>
<evidence type="ECO:0000313" key="2">
    <source>
        <dbReference type="Proteomes" id="UP001595690"/>
    </source>
</evidence>
<keyword evidence="2" id="KW-1185">Reference proteome</keyword>
<comment type="caution">
    <text evidence="1">The sequence shown here is derived from an EMBL/GenBank/DDBJ whole genome shotgun (WGS) entry which is preliminary data.</text>
</comment>
<proteinExistence type="predicted"/>
<evidence type="ECO:0000313" key="1">
    <source>
        <dbReference type="EMBL" id="MFC3897127.1"/>
    </source>
</evidence>